<feature type="compositionally biased region" description="Basic and acidic residues" evidence="1">
    <location>
        <begin position="29"/>
        <end position="66"/>
    </location>
</feature>
<feature type="region of interest" description="Disordered" evidence="1">
    <location>
        <begin position="25"/>
        <end position="66"/>
    </location>
</feature>
<proteinExistence type="predicted"/>
<reference evidence="2 3" key="1">
    <citation type="submission" date="2020-02" db="EMBL/GenBank/DDBJ databases">
        <authorList>
            <person name="Ferguson B K."/>
        </authorList>
    </citation>
    <scope>NUCLEOTIDE SEQUENCE [LARGE SCALE GENOMIC DNA]</scope>
</reference>
<sequence>MKQALAEGQVKMIEMIETRVDIIGTIGIDSRRDNRDSRRDDRDSRRDDRDSRRDSRRSRSETHARL</sequence>
<evidence type="ECO:0000313" key="3">
    <source>
        <dbReference type="Proteomes" id="UP000479190"/>
    </source>
</evidence>
<gene>
    <name evidence="2" type="ORF">TBRA_LOCUS11149</name>
</gene>
<dbReference type="AlphaFoldDB" id="A0A6H5IWV0"/>
<protein>
    <submittedName>
        <fullName evidence="2">Uncharacterized protein</fullName>
    </submittedName>
</protein>
<dbReference type="EMBL" id="CADCXV010000959">
    <property type="protein sequence ID" value="CAB0039407.1"/>
    <property type="molecule type" value="Genomic_DNA"/>
</dbReference>
<name>A0A6H5IWV0_9HYME</name>
<keyword evidence="3" id="KW-1185">Reference proteome</keyword>
<evidence type="ECO:0000313" key="2">
    <source>
        <dbReference type="EMBL" id="CAB0039407.1"/>
    </source>
</evidence>
<organism evidence="2 3">
    <name type="scientific">Trichogramma brassicae</name>
    <dbReference type="NCBI Taxonomy" id="86971"/>
    <lineage>
        <taxon>Eukaryota</taxon>
        <taxon>Metazoa</taxon>
        <taxon>Ecdysozoa</taxon>
        <taxon>Arthropoda</taxon>
        <taxon>Hexapoda</taxon>
        <taxon>Insecta</taxon>
        <taxon>Pterygota</taxon>
        <taxon>Neoptera</taxon>
        <taxon>Endopterygota</taxon>
        <taxon>Hymenoptera</taxon>
        <taxon>Apocrita</taxon>
        <taxon>Proctotrupomorpha</taxon>
        <taxon>Chalcidoidea</taxon>
        <taxon>Trichogrammatidae</taxon>
        <taxon>Trichogramma</taxon>
    </lineage>
</organism>
<accession>A0A6H5IWV0</accession>
<dbReference type="Proteomes" id="UP000479190">
    <property type="component" value="Unassembled WGS sequence"/>
</dbReference>
<evidence type="ECO:0000256" key="1">
    <source>
        <dbReference type="SAM" id="MobiDB-lite"/>
    </source>
</evidence>